<comment type="caution">
    <text evidence="10">The sequence shown here is derived from an EMBL/GenBank/DDBJ whole genome shotgun (WGS) entry which is preliminary data.</text>
</comment>
<evidence type="ECO:0000256" key="1">
    <source>
        <dbReference type="ARBA" id="ARBA00004127"/>
    </source>
</evidence>
<dbReference type="InterPro" id="IPR011293">
    <property type="entry name" value="Ion_transpt_RnfA/RsxA"/>
</dbReference>
<feature type="transmembrane region" description="Helical" evidence="9">
    <location>
        <begin position="71"/>
        <end position="93"/>
    </location>
</feature>
<proteinExistence type="inferred from homology"/>
<reference evidence="11" key="1">
    <citation type="journal article" date="2019" name="Int. J. Syst. Evol. Microbiol.">
        <title>The Global Catalogue of Microorganisms (GCM) 10K type strain sequencing project: providing services to taxonomists for standard genome sequencing and annotation.</title>
        <authorList>
            <consortium name="The Broad Institute Genomics Platform"/>
            <consortium name="The Broad Institute Genome Sequencing Center for Infectious Disease"/>
            <person name="Wu L."/>
            <person name="Ma J."/>
        </authorList>
    </citation>
    <scope>NUCLEOTIDE SEQUENCE [LARGE SCALE GENOMIC DNA]</scope>
    <source>
        <strain evidence="11">NBRC 103166</strain>
    </source>
</reference>
<dbReference type="RefSeq" id="WP_284205624.1">
    <property type="nucleotide sequence ID" value="NZ_BSPQ01000026.1"/>
</dbReference>
<dbReference type="InterPro" id="IPR050133">
    <property type="entry name" value="NqrDE/RnfAE_oxidrdctase"/>
</dbReference>
<dbReference type="NCBIfam" id="NF003481">
    <property type="entry name" value="PRK05151.1"/>
    <property type="match status" value="1"/>
</dbReference>
<evidence type="ECO:0000256" key="7">
    <source>
        <dbReference type="ARBA" id="ARBA00022989"/>
    </source>
</evidence>
<evidence type="ECO:0000256" key="2">
    <source>
        <dbReference type="ARBA" id="ARBA00022448"/>
    </source>
</evidence>
<dbReference type="PIRSF" id="PIRSF006102">
    <property type="entry name" value="NQR_DE"/>
    <property type="match status" value="1"/>
</dbReference>
<evidence type="ECO:0000256" key="3">
    <source>
        <dbReference type="ARBA" id="ARBA00022519"/>
    </source>
</evidence>
<keyword evidence="6 9" id="KW-0249">Electron transport</keyword>
<keyword evidence="8 9" id="KW-0472">Membrane</keyword>
<evidence type="ECO:0000313" key="10">
    <source>
        <dbReference type="EMBL" id="GLS92518.1"/>
    </source>
</evidence>
<keyword evidence="5 9" id="KW-1278">Translocase</keyword>
<feature type="transmembrane region" description="Helical" evidence="9">
    <location>
        <begin position="172"/>
        <end position="190"/>
    </location>
</feature>
<comment type="subunit">
    <text evidence="9">The complex is composed of six subunits: RnfA, RnfB, RnfC, RnfD, RnfE and RnfG.</text>
</comment>
<evidence type="ECO:0000256" key="6">
    <source>
        <dbReference type="ARBA" id="ARBA00022982"/>
    </source>
</evidence>
<gene>
    <name evidence="9 10" type="primary">rnfA</name>
    <name evidence="10" type="ORF">GCM10007916_35900</name>
</gene>
<accession>A0ABQ6E5N6</accession>
<protein>
    <recommendedName>
        <fullName evidence="9">Ion-translocating oxidoreductase complex subunit A</fullName>
        <ecNumber evidence="9">7.-.-.-</ecNumber>
    </recommendedName>
    <alternativeName>
        <fullName evidence="9">Rnf electron transport complex subunit A</fullName>
    </alternativeName>
</protein>
<feature type="transmembrane region" description="Helical" evidence="9">
    <location>
        <begin position="105"/>
        <end position="124"/>
    </location>
</feature>
<feature type="transmembrane region" description="Helical" evidence="9">
    <location>
        <begin position="133"/>
        <end position="152"/>
    </location>
</feature>
<dbReference type="EMBL" id="BSPQ01000026">
    <property type="protein sequence ID" value="GLS92518.1"/>
    <property type="molecule type" value="Genomic_DNA"/>
</dbReference>
<keyword evidence="4 9" id="KW-0812">Transmembrane</keyword>
<comment type="function">
    <text evidence="9">Part of a membrane-bound complex that couples electron transfer with translocation of ions across the membrane.</text>
</comment>
<evidence type="ECO:0000256" key="9">
    <source>
        <dbReference type="HAMAP-Rule" id="MF_00459"/>
    </source>
</evidence>
<keyword evidence="9" id="KW-1003">Cell membrane</keyword>
<comment type="subcellular location">
    <subcellularLocation>
        <location evidence="9">Cell inner membrane</location>
        <topology evidence="9">Multi-pass membrane protein</topology>
    </subcellularLocation>
    <subcellularLocation>
        <location evidence="1">Endomembrane system</location>
        <topology evidence="1">Multi-pass membrane protein</topology>
    </subcellularLocation>
</comment>
<comment type="caution">
    <text evidence="9">Lacks conserved residue(s) required for the propagation of feature annotation.</text>
</comment>
<evidence type="ECO:0000256" key="5">
    <source>
        <dbReference type="ARBA" id="ARBA00022967"/>
    </source>
</evidence>
<dbReference type="PANTHER" id="PTHR30335">
    <property type="entry name" value="INTEGRAL MEMBRANE PROTEIN OF SOXR-REDUCING COMPLEX"/>
    <property type="match status" value="1"/>
</dbReference>
<evidence type="ECO:0000256" key="8">
    <source>
        <dbReference type="ARBA" id="ARBA00023136"/>
    </source>
</evidence>
<dbReference type="HAMAP" id="MF_00459">
    <property type="entry name" value="RsxA_RnfA"/>
    <property type="match status" value="1"/>
</dbReference>
<comment type="similarity">
    <text evidence="9">Belongs to the NqrDE/RnfAE family.</text>
</comment>
<keyword evidence="7 9" id="KW-1133">Transmembrane helix</keyword>
<dbReference type="EC" id="7.-.-.-" evidence="9"/>
<evidence type="ECO:0000256" key="4">
    <source>
        <dbReference type="ARBA" id="ARBA00022692"/>
    </source>
</evidence>
<dbReference type="Proteomes" id="UP001157353">
    <property type="component" value="Unassembled WGS sequence"/>
</dbReference>
<feature type="transmembrane region" description="Helical" evidence="9">
    <location>
        <begin position="36"/>
        <end position="59"/>
    </location>
</feature>
<dbReference type="NCBIfam" id="TIGR01943">
    <property type="entry name" value="rnfA"/>
    <property type="match status" value="1"/>
</dbReference>
<keyword evidence="3 9" id="KW-0997">Cell inner membrane</keyword>
<sequence>MSQYLLLLLTTSLVNNVVLAQFLGLCPFMGVSNKVSSAFGMGLATTFVLTLSCAVGWILEHYLLVPLGLGFLRLLSFILVIAVLVQLTEMMVAYQSPELHKVLGIFLPLITTNCAVLGVALLTIREQLDFLEAILYGFGSALGFTIVIVIFSGLRERMTLCRIPETMEGAPIGFITAGILAMAFSGFAGLA</sequence>
<organism evidence="10 11">
    <name type="scientific">Psychromonas marina</name>
    <dbReference type="NCBI Taxonomy" id="88364"/>
    <lineage>
        <taxon>Bacteria</taxon>
        <taxon>Pseudomonadati</taxon>
        <taxon>Pseudomonadota</taxon>
        <taxon>Gammaproteobacteria</taxon>
        <taxon>Alteromonadales</taxon>
        <taxon>Psychromonadaceae</taxon>
        <taxon>Psychromonas</taxon>
    </lineage>
</organism>
<dbReference type="PANTHER" id="PTHR30335:SF0">
    <property type="entry name" value="ION-TRANSLOCATING OXIDOREDUCTASE COMPLEX SUBUNIT A"/>
    <property type="match status" value="1"/>
</dbReference>
<name>A0ABQ6E5N6_9GAMM</name>
<keyword evidence="2 9" id="KW-0813">Transport</keyword>
<dbReference type="InterPro" id="IPR003667">
    <property type="entry name" value="NqrDE/RnfAE"/>
</dbReference>
<keyword evidence="11" id="KW-1185">Reference proteome</keyword>
<evidence type="ECO:0000313" key="11">
    <source>
        <dbReference type="Proteomes" id="UP001157353"/>
    </source>
</evidence>
<dbReference type="Pfam" id="PF02508">
    <property type="entry name" value="Rnf-Nqr"/>
    <property type="match status" value="1"/>
</dbReference>